<name>A0AB39WIC6_9FLAO</name>
<evidence type="ECO:0000313" key="1">
    <source>
        <dbReference type="EMBL" id="XDV01659.1"/>
    </source>
</evidence>
<organism evidence="1">
    <name type="scientific">Flavobacterium sp. WC2429</name>
    <dbReference type="NCBI Taxonomy" id="3234140"/>
    <lineage>
        <taxon>Bacteria</taxon>
        <taxon>Pseudomonadati</taxon>
        <taxon>Bacteroidota</taxon>
        <taxon>Flavobacteriia</taxon>
        <taxon>Flavobacteriales</taxon>
        <taxon>Flavobacteriaceae</taxon>
        <taxon>Flavobacterium</taxon>
    </lineage>
</organism>
<reference evidence="1" key="1">
    <citation type="submission" date="2024-07" db="EMBL/GenBank/DDBJ databases">
        <authorList>
            <person name="Biller S.J."/>
        </authorList>
    </citation>
    <scope>NUCLEOTIDE SEQUENCE</scope>
    <source>
        <strain evidence="1">WC2429</strain>
    </source>
</reference>
<dbReference type="EMBL" id="CP165627">
    <property type="protein sequence ID" value="XDV01659.1"/>
    <property type="molecule type" value="Genomic_DNA"/>
</dbReference>
<proteinExistence type="predicted"/>
<dbReference type="GO" id="GO:0008233">
    <property type="term" value="F:peptidase activity"/>
    <property type="evidence" value="ECO:0007669"/>
    <property type="project" value="UniProtKB-KW"/>
</dbReference>
<sequence length="328" mass="37985">MKKIIFLFILILTINLSMFGQNRKPKIATIDIDNFWVAYDSLQKTSDKTLQIKIVQELYLDKASIGLKDFMVAKEHSAKRHLENILEYPKFWISVRPKTLEITSHKEEIEKIMLRFKKLYPNFKQPDVYFTIGCLNSAGTTTKDKILIGSEMACSNKTTDASELGMWLKHMFQDQTNIINLIAHELGHTQQKNGDNEDDGNSNLLGYCITEGSCDFIAELLLKKTLITPYMTYGKANEKELWKLFEKEMLGQKTKNWLYNGNEAPNGNADLGYFIGYEICKSYYKNSKNKKQALKEIIEIEYTKENVAKFLAKSKYSEKWNKTLEVKN</sequence>
<dbReference type="GO" id="GO:0006508">
    <property type="term" value="P:proteolysis"/>
    <property type="evidence" value="ECO:0007669"/>
    <property type="project" value="UniProtKB-KW"/>
</dbReference>
<protein>
    <submittedName>
        <fullName evidence="1">DUF2268 domain-containing putative Zn-dependent protease</fullName>
    </submittedName>
</protein>
<keyword evidence="1" id="KW-0378">Hydrolase</keyword>
<accession>A0AB39WIC6</accession>
<gene>
    <name evidence="1" type="ORF">AB3G32_15180</name>
</gene>
<keyword evidence="1" id="KW-0645">Protease</keyword>
<dbReference type="RefSeq" id="WP_369765282.1">
    <property type="nucleotide sequence ID" value="NZ_CP165627.1"/>
</dbReference>
<dbReference type="Pfam" id="PF25594">
    <property type="entry name" value="GldB_lipo"/>
    <property type="match status" value="1"/>
</dbReference>
<dbReference type="AlphaFoldDB" id="A0AB39WIC6"/>
<dbReference type="InterPro" id="IPR019853">
    <property type="entry name" value="GldB-like"/>
</dbReference>